<name>A0A169C1H7_9MICO</name>
<evidence type="ECO:0000313" key="1">
    <source>
        <dbReference type="EMBL" id="AND16935.1"/>
    </source>
</evidence>
<dbReference type="PATRIC" id="fig|33888.3.peg.1991"/>
<gene>
    <name evidence="1" type="ORF">A6122_1806</name>
</gene>
<dbReference type="KEGG" id="rtn:A6122_1806"/>
<organism evidence="1 2">
    <name type="scientific">Rathayibacter tritici</name>
    <dbReference type="NCBI Taxonomy" id="33888"/>
    <lineage>
        <taxon>Bacteria</taxon>
        <taxon>Bacillati</taxon>
        <taxon>Actinomycetota</taxon>
        <taxon>Actinomycetes</taxon>
        <taxon>Micrococcales</taxon>
        <taxon>Microbacteriaceae</taxon>
        <taxon>Rathayibacter</taxon>
    </lineage>
</organism>
<dbReference type="Proteomes" id="UP000077071">
    <property type="component" value="Chromosome"/>
</dbReference>
<accession>A0A169C1H7</accession>
<dbReference type="AlphaFoldDB" id="A0A169C1H7"/>
<sequence>MMTEAFDYFTLWQVGPGKRLRADYRGNDLDDESGRASGAIVRRADVASAYVLFDQVSVQTDSVTEGPPNVGIADLLACALAVIRIEPSSTYALHPPYPSVRAKIPVRLVDVQERTSFDPWRWVWRSWTEAPAEIGPVDRSMFRLEIIPEYLPTFYGELRPIICWTEIGLVLRVMTIIANSLGYRLTVEYVASEGVHFSVMREHSAYESPRASSSADTSLGMLFRERQSGRLGGGLFGTYLRNPVGFDADPFLSCFDAKQGLPFDGKAHLDVRTLYLTRSGRWKSGDVEIAGVDKVLKPLSGTTSLRGGNRRARAEMLFFVTADLSAVVSEEGEVGVVKSFIGAGWHGYEQCASATLAGRVLRPVREFDDFEVAELLDLPRATHVLLAGFGGLAREFGAVHNLV</sequence>
<reference evidence="1 2" key="1">
    <citation type="submission" date="2016-05" db="EMBL/GenBank/DDBJ databases">
        <title>Complete genome sequence of Rathayibacter tritici NCPPB 1953.</title>
        <authorList>
            <person name="Park J."/>
            <person name="Lee H.-H."/>
            <person name="Lee S.-W."/>
            <person name="Seo Y.-S."/>
        </authorList>
    </citation>
    <scope>NUCLEOTIDE SEQUENCE [LARGE SCALE GENOMIC DNA]</scope>
    <source>
        <strain evidence="1 2">NCPPB 1953</strain>
    </source>
</reference>
<protein>
    <submittedName>
        <fullName evidence="1">Uncharacterized protein</fullName>
    </submittedName>
</protein>
<proteinExistence type="predicted"/>
<evidence type="ECO:0000313" key="2">
    <source>
        <dbReference type="Proteomes" id="UP000077071"/>
    </source>
</evidence>
<keyword evidence="2" id="KW-1185">Reference proteome</keyword>
<dbReference type="EMBL" id="CP015515">
    <property type="protein sequence ID" value="AND16935.1"/>
    <property type="molecule type" value="Genomic_DNA"/>
</dbReference>